<keyword evidence="5 12" id="KW-0812">Transmembrane</keyword>
<reference evidence="13 14" key="1">
    <citation type="submission" date="2022-01" db="EMBL/GenBank/DDBJ databases">
        <title>A chromosomal length assembly of Cordylochernes scorpioides.</title>
        <authorList>
            <person name="Zeh D."/>
            <person name="Zeh J."/>
        </authorList>
    </citation>
    <scope>NUCLEOTIDE SEQUENCE [LARGE SCALE GENOMIC DNA]</scope>
    <source>
        <strain evidence="13">IN4F17</strain>
        <tissue evidence="13">Whole Body</tissue>
    </source>
</reference>
<proteinExistence type="inferred from homology"/>
<keyword evidence="14" id="KW-1185">Reference proteome</keyword>
<evidence type="ECO:0000256" key="2">
    <source>
        <dbReference type="ARBA" id="ARBA00004448"/>
    </source>
</evidence>
<evidence type="ECO:0000256" key="9">
    <source>
        <dbReference type="ARBA" id="ARBA00023010"/>
    </source>
</evidence>
<dbReference type="PANTHER" id="PTHR10485:SF0">
    <property type="entry name" value="AT05822P-RELATED"/>
    <property type="match status" value="1"/>
</dbReference>
<evidence type="ECO:0000256" key="4">
    <source>
        <dbReference type="ARBA" id="ARBA00022448"/>
    </source>
</evidence>
<accession>A0ABY6L7N8</accession>
<evidence type="ECO:0000256" key="10">
    <source>
        <dbReference type="ARBA" id="ARBA00023128"/>
    </source>
</evidence>
<evidence type="ECO:0000256" key="5">
    <source>
        <dbReference type="ARBA" id="ARBA00022692"/>
    </source>
</evidence>
<comment type="function">
    <text evidence="1">Essential component of the TIM23 complex, a complex that mediates the translocation of transit peptide-containing proteins across the mitochondrial inner membrane.</text>
</comment>
<keyword evidence="8 12" id="KW-1133">Transmembrane helix</keyword>
<evidence type="ECO:0000256" key="6">
    <source>
        <dbReference type="ARBA" id="ARBA00022792"/>
    </source>
</evidence>
<dbReference type="EMBL" id="CP092877">
    <property type="protein sequence ID" value="UYV77186.1"/>
    <property type="molecule type" value="Genomic_DNA"/>
</dbReference>
<keyword evidence="11 12" id="KW-0472">Membrane</keyword>
<evidence type="ECO:0000313" key="13">
    <source>
        <dbReference type="EMBL" id="UYV77186.1"/>
    </source>
</evidence>
<evidence type="ECO:0000256" key="3">
    <source>
        <dbReference type="ARBA" id="ARBA00008444"/>
    </source>
</evidence>
<name>A0ABY6L7N8_9ARAC</name>
<evidence type="ECO:0000256" key="1">
    <source>
        <dbReference type="ARBA" id="ARBA00002959"/>
    </source>
</evidence>
<keyword evidence="4" id="KW-0813">Transport</keyword>
<comment type="subcellular location">
    <subcellularLocation>
        <location evidence="2">Mitochondrion inner membrane</location>
        <topology evidence="2">Multi-pass membrane protein</topology>
    </subcellularLocation>
</comment>
<keyword evidence="9" id="KW-0811">Translocation</keyword>
<protein>
    <submittedName>
        <fullName evidence="13">TIMM17B</fullName>
    </submittedName>
</protein>
<organism evidence="13 14">
    <name type="scientific">Cordylochernes scorpioides</name>
    <dbReference type="NCBI Taxonomy" id="51811"/>
    <lineage>
        <taxon>Eukaryota</taxon>
        <taxon>Metazoa</taxon>
        <taxon>Ecdysozoa</taxon>
        <taxon>Arthropoda</taxon>
        <taxon>Chelicerata</taxon>
        <taxon>Arachnida</taxon>
        <taxon>Pseudoscorpiones</taxon>
        <taxon>Cheliferoidea</taxon>
        <taxon>Chernetidae</taxon>
        <taxon>Cordylochernes</taxon>
    </lineage>
</organism>
<dbReference type="Pfam" id="PF02466">
    <property type="entry name" value="Tim17"/>
    <property type="match status" value="1"/>
</dbReference>
<dbReference type="Proteomes" id="UP001235939">
    <property type="component" value="Chromosome 15"/>
</dbReference>
<dbReference type="PANTHER" id="PTHR10485">
    <property type="entry name" value="MITOCHONDRIAL IMPORT INNER MEMBRANE TRANSLOCASE SUBUNIT TIM-17"/>
    <property type="match status" value="1"/>
</dbReference>
<evidence type="ECO:0000256" key="12">
    <source>
        <dbReference type="SAM" id="Phobius"/>
    </source>
</evidence>
<evidence type="ECO:0000256" key="8">
    <source>
        <dbReference type="ARBA" id="ARBA00022989"/>
    </source>
</evidence>
<evidence type="ECO:0000256" key="7">
    <source>
        <dbReference type="ARBA" id="ARBA00022927"/>
    </source>
</evidence>
<sequence length="160" mass="16667">MTHRELAPGQGQWKFPNINGPHGVCSSPFRILDDCGGAFAMGSIGGSVFQGIKGFRNAPSGMSRRMIGSLTAIKTRAPLIGGGFAVWGFTFSTVDCTLNHIRKKDDPWNSIISGFVTGGALAVRSGYGAMLGSAIFGGVILAMIEGAGIMMSKYGSQMSG</sequence>
<feature type="transmembrane region" description="Helical" evidence="12">
    <location>
        <begin position="133"/>
        <end position="151"/>
    </location>
</feature>
<evidence type="ECO:0000256" key="11">
    <source>
        <dbReference type="ARBA" id="ARBA00023136"/>
    </source>
</evidence>
<keyword evidence="6" id="KW-0999">Mitochondrion inner membrane</keyword>
<keyword evidence="10" id="KW-0496">Mitochondrion</keyword>
<evidence type="ECO:0000313" key="14">
    <source>
        <dbReference type="Proteomes" id="UP001235939"/>
    </source>
</evidence>
<comment type="similarity">
    <text evidence="3">Belongs to the Tim17/Tim22/Tim23 family.</text>
</comment>
<gene>
    <name evidence="13" type="ORF">LAZ67_15000007</name>
</gene>
<feature type="non-terminal residue" evidence="13">
    <location>
        <position position="1"/>
    </location>
</feature>
<keyword evidence="7" id="KW-0653">Protein transport</keyword>